<sequence>MSTISFPRSAAALLVLALTGCATLSPDGDLAAVQQLAQPRIGTAQLRPDPQAVAGLLAQPLDAEAAVRIALLNNPQMQESLATLGVSDAERVQMGRLPNPHFAIGRFTEGSTREIERTLSFNVLGLLALPWRAEWQGQQHELAKLQAAQDVVQLAADTRKAWISAVAAQQSALYLRDVKDAAEAGAELARRMARVGNWSRLEQAREQVFLADATAQLARAQQTAFSTREKLTRLMGLWGTQTGFSLADRLPDIPKTVTEMHDIEARALRDRLDVRAAVAASGYVAKQQGFTTVEGYFDGLTLGYTRNTTFDNAAGSKETKRGWELELPLPLFDWGGARHARSQALYLQSAARVRGVAVQARSEAREAYFGYRTAYDLAVHYRDEIVPLRKFINDELVLRYSGMLASVWELLADTRQQVLSVNSAIESQRDFWLADTDLQTALTGTSPGALASLASGAAAEASSTQGH</sequence>
<organism evidence="2 3">
    <name type="scientific">Rhodoferax ferrireducens</name>
    <dbReference type="NCBI Taxonomy" id="192843"/>
    <lineage>
        <taxon>Bacteria</taxon>
        <taxon>Pseudomonadati</taxon>
        <taxon>Pseudomonadota</taxon>
        <taxon>Betaproteobacteria</taxon>
        <taxon>Burkholderiales</taxon>
        <taxon>Comamonadaceae</taxon>
        <taxon>Rhodoferax</taxon>
    </lineage>
</organism>
<keyword evidence="1" id="KW-0732">Signal</keyword>
<evidence type="ECO:0000313" key="3">
    <source>
        <dbReference type="Proteomes" id="UP001180487"/>
    </source>
</evidence>
<evidence type="ECO:0000313" key="2">
    <source>
        <dbReference type="EMBL" id="MDR7377032.1"/>
    </source>
</evidence>
<feature type="chain" id="PRO_5046864960" evidence="1">
    <location>
        <begin position="32"/>
        <end position="467"/>
    </location>
</feature>
<dbReference type="RefSeq" id="WP_310372406.1">
    <property type="nucleotide sequence ID" value="NZ_JAVDXT010000001.1"/>
</dbReference>
<dbReference type="EMBL" id="JAVDXT010000001">
    <property type="protein sequence ID" value="MDR7377032.1"/>
    <property type="molecule type" value="Genomic_DNA"/>
</dbReference>
<feature type="signal peptide" evidence="1">
    <location>
        <begin position="1"/>
        <end position="31"/>
    </location>
</feature>
<evidence type="ECO:0000256" key="1">
    <source>
        <dbReference type="SAM" id="SignalP"/>
    </source>
</evidence>
<accession>A0ABU2C6S9</accession>
<dbReference type="InterPro" id="IPR010131">
    <property type="entry name" value="MdtP/NodT-like"/>
</dbReference>
<dbReference type="Proteomes" id="UP001180487">
    <property type="component" value="Unassembled WGS sequence"/>
</dbReference>
<keyword evidence="3" id="KW-1185">Reference proteome</keyword>
<dbReference type="SUPFAM" id="SSF56954">
    <property type="entry name" value="Outer membrane efflux proteins (OEP)"/>
    <property type="match status" value="1"/>
</dbReference>
<reference evidence="2 3" key="1">
    <citation type="submission" date="2023-07" db="EMBL/GenBank/DDBJ databases">
        <title>Sorghum-associated microbial communities from plants grown in Nebraska, USA.</title>
        <authorList>
            <person name="Schachtman D."/>
        </authorList>
    </citation>
    <scope>NUCLEOTIDE SEQUENCE [LARGE SCALE GENOMIC DNA]</scope>
    <source>
        <strain evidence="2 3">BE313</strain>
    </source>
</reference>
<comment type="caution">
    <text evidence="2">The sequence shown here is derived from an EMBL/GenBank/DDBJ whole genome shotgun (WGS) entry which is preliminary data.</text>
</comment>
<dbReference type="PANTHER" id="PTHR30203">
    <property type="entry name" value="OUTER MEMBRANE CATION EFFLUX PROTEIN"/>
    <property type="match status" value="1"/>
</dbReference>
<name>A0ABU2C6S9_9BURK</name>
<gene>
    <name evidence="2" type="ORF">J2X19_001690</name>
</gene>
<dbReference type="Gene3D" id="1.20.1600.10">
    <property type="entry name" value="Outer membrane efflux proteins (OEP)"/>
    <property type="match status" value="1"/>
</dbReference>
<proteinExistence type="predicted"/>
<dbReference type="PANTHER" id="PTHR30203:SF24">
    <property type="entry name" value="BLR4935 PROTEIN"/>
    <property type="match status" value="1"/>
</dbReference>
<protein>
    <submittedName>
        <fullName evidence="2">Outer membrane protein TolC</fullName>
    </submittedName>
</protein>